<accession>A0AAV4SPN9</accession>
<keyword evidence="1" id="KW-0472">Membrane</keyword>
<comment type="caution">
    <text evidence="2">The sequence shown here is derived from an EMBL/GenBank/DDBJ whole genome shotgun (WGS) entry which is preliminary data.</text>
</comment>
<keyword evidence="3" id="KW-1185">Reference proteome</keyword>
<reference evidence="2 3" key="1">
    <citation type="submission" date="2021-06" db="EMBL/GenBank/DDBJ databases">
        <title>Caerostris extrusa draft genome.</title>
        <authorList>
            <person name="Kono N."/>
            <person name="Arakawa K."/>
        </authorList>
    </citation>
    <scope>NUCLEOTIDE SEQUENCE [LARGE SCALE GENOMIC DNA]</scope>
</reference>
<proteinExistence type="predicted"/>
<feature type="transmembrane region" description="Helical" evidence="1">
    <location>
        <begin position="75"/>
        <end position="108"/>
    </location>
</feature>
<dbReference type="Proteomes" id="UP001054945">
    <property type="component" value="Unassembled WGS sequence"/>
</dbReference>
<dbReference type="EMBL" id="BPLR01009835">
    <property type="protein sequence ID" value="GIY34944.1"/>
    <property type="molecule type" value="Genomic_DNA"/>
</dbReference>
<keyword evidence="1" id="KW-0812">Transmembrane</keyword>
<evidence type="ECO:0000313" key="2">
    <source>
        <dbReference type="EMBL" id="GIY34944.1"/>
    </source>
</evidence>
<keyword evidence="1" id="KW-1133">Transmembrane helix</keyword>
<evidence type="ECO:0000313" key="3">
    <source>
        <dbReference type="Proteomes" id="UP001054945"/>
    </source>
</evidence>
<sequence length="134" mass="15459">MRILYGLHPSSDWPGARSGLRKSLQLRKRKERKKNLSTFSYRSSTAVVCPFGYIFNCFSSHSLSLHLVLQSPLVYISVVVSLWLSSTASVPILYPFTLFFNLLSWFVFRSSSKVCLKSRGLKRNFCEELVWELN</sequence>
<protein>
    <submittedName>
        <fullName evidence="2">Uncharacterized protein</fullName>
    </submittedName>
</protein>
<dbReference type="AlphaFoldDB" id="A0AAV4SPN9"/>
<gene>
    <name evidence="2" type="ORF">CEXT_86921</name>
</gene>
<name>A0AAV4SPN9_CAEEX</name>
<organism evidence="2 3">
    <name type="scientific">Caerostris extrusa</name>
    <name type="common">Bark spider</name>
    <name type="synonym">Caerostris bankana</name>
    <dbReference type="NCBI Taxonomy" id="172846"/>
    <lineage>
        <taxon>Eukaryota</taxon>
        <taxon>Metazoa</taxon>
        <taxon>Ecdysozoa</taxon>
        <taxon>Arthropoda</taxon>
        <taxon>Chelicerata</taxon>
        <taxon>Arachnida</taxon>
        <taxon>Araneae</taxon>
        <taxon>Araneomorphae</taxon>
        <taxon>Entelegynae</taxon>
        <taxon>Araneoidea</taxon>
        <taxon>Araneidae</taxon>
        <taxon>Caerostris</taxon>
    </lineage>
</organism>
<evidence type="ECO:0000256" key="1">
    <source>
        <dbReference type="SAM" id="Phobius"/>
    </source>
</evidence>